<proteinExistence type="predicted"/>
<feature type="transmembrane region" description="Helical" evidence="1">
    <location>
        <begin position="41"/>
        <end position="64"/>
    </location>
</feature>
<feature type="transmembrane region" description="Helical" evidence="1">
    <location>
        <begin position="7"/>
        <end position="35"/>
    </location>
</feature>
<organism evidence="2 3">
    <name type="scientific">Microcystis aeruginosa Ma_QC_Ch_20071001_S25D</name>
    <dbReference type="NCBI Taxonomy" id="2486250"/>
    <lineage>
        <taxon>Bacteria</taxon>
        <taxon>Bacillati</taxon>
        <taxon>Cyanobacteriota</taxon>
        <taxon>Cyanophyceae</taxon>
        <taxon>Oscillatoriophycideae</taxon>
        <taxon>Chroococcales</taxon>
        <taxon>Microcystaceae</taxon>
        <taxon>Microcystis</taxon>
    </lineage>
</organism>
<sequence length="175" mass="19791">MKNNFWGLIWSSFSVIQTFWLGLLGFVASVLAWAFAGQTPIPLVVVFVIITIALLAIATLIRALQTALEEYQRVKQNIIPKILRVQKDANNNIQCLLEASNLFAAQLMISFYYTDEDGFEVLIGEGFVKNVQSDQKIQTVLDQPEAGYQNVLDRLANNDLKIIQRIKVKPSIYKK</sequence>
<evidence type="ECO:0000256" key="1">
    <source>
        <dbReference type="SAM" id="Phobius"/>
    </source>
</evidence>
<keyword evidence="1" id="KW-0472">Membrane</keyword>
<gene>
    <name evidence="2" type="ORF">EWV57_02530</name>
</gene>
<evidence type="ECO:0000313" key="3">
    <source>
        <dbReference type="Proteomes" id="UP000316958"/>
    </source>
</evidence>
<accession>A0A552G525</accession>
<keyword evidence="1" id="KW-0812">Transmembrane</keyword>
<name>A0A552G525_MICAE</name>
<evidence type="ECO:0000313" key="2">
    <source>
        <dbReference type="EMBL" id="TRU54088.1"/>
    </source>
</evidence>
<comment type="caution">
    <text evidence="2">The sequence shown here is derived from an EMBL/GenBank/DDBJ whole genome shotgun (WGS) entry which is preliminary data.</text>
</comment>
<dbReference type="AlphaFoldDB" id="A0A552G525"/>
<keyword evidence="1" id="KW-1133">Transmembrane helix</keyword>
<reference evidence="2 3" key="1">
    <citation type="submission" date="2019-01" db="EMBL/GenBank/DDBJ databases">
        <title>Coherence of Microcystis species and biogeography revealed through population genomics.</title>
        <authorList>
            <person name="Perez-Carrascal O.M."/>
            <person name="Terrat Y."/>
            <person name="Giani A."/>
            <person name="Fortin N."/>
            <person name="Tromas N."/>
            <person name="Shapiro B.J."/>
        </authorList>
    </citation>
    <scope>NUCLEOTIDE SEQUENCE [LARGE SCALE GENOMIC DNA]</scope>
    <source>
        <strain evidence="2">Ma_QC_Ch_20071001_S25D</strain>
    </source>
</reference>
<protein>
    <submittedName>
        <fullName evidence="2">Uncharacterized protein</fullName>
    </submittedName>
</protein>
<dbReference type="Proteomes" id="UP000316958">
    <property type="component" value="Unassembled WGS sequence"/>
</dbReference>
<dbReference type="EMBL" id="SFBE01000042">
    <property type="protein sequence ID" value="TRU54088.1"/>
    <property type="molecule type" value="Genomic_DNA"/>
</dbReference>